<name>A0ABQ1Z1F1_9BACL</name>
<keyword evidence="2" id="KW-1185">Reference proteome</keyword>
<evidence type="ECO:0000313" key="1">
    <source>
        <dbReference type="EMBL" id="GGH46614.1"/>
    </source>
</evidence>
<reference evidence="2" key="1">
    <citation type="journal article" date="2019" name="Int. J. Syst. Evol. Microbiol.">
        <title>The Global Catalogue of Microorganisms (GCM) 10K type strain sequencing project: providing services to taxonomists for standard genome sequencing and annotation.</title>
        <authorList>
            <consortium name="The Broad Institute Genomics Platform"/>
            <consortium name="The Broad Institute Genome Sequencing Center for Infectious Disease"/>
            <person name="Wu L."/>
            <person name="Ma J."/>
        </authorList>
    </citation>
    <scope>NUCLEOTIDE SEQUENCE [LARGE SCALE GENOMIC DNA]</scope>
    <source>
        <strain evidence="2">CGMCC 1.12770</strain>
    </source>
</reference>
<proteinExistence type="predicted"/>
<dbReference type="Proteomes" id="UP000652153">
    <property type="component" value="Unassembled WGS sequence"/>
</dbReference>
<sequence>MRGTRWRRGKNKDLNRHTGYDLEYIAHVGMYFLRWAEKDRRQQGVNVCTLKTFYIGPEVLVMSNLHDIFDV</sequence>
<comment type="caution">
    <text evidence="1">The sequence shown here is derived from an EMBL/GenBank/DDBJ whole genome shotgun (WGS) entry which is preliminary data.</text>
</comment>
<protein>
    <submittedName>
        <fullName evidence="1">Uncharacterized protein</fullName>
    </submittedName>
</protein>
<gene>
    <name evidence="1" type="ORF">GCM10008014_09360</name>
</gene>
<accession>A0ABQ1Z1F1</accession>
<evidence type="ECO:0000313" key="2">
    <source>
        <dbReference type="Proteomes" id="UP000652153"/>
    </source>
</evidence>
<organism evidence="1 2">
    <name type="scientific">Paenibacillus silvae</name>
    <dbReference type="NCBI Taxonomy" id="1325358"/>
    <lineage>
        <taxon>Bacteria</taxon>
        <taxon>Bacillati</taxon>
        <taxon>Bacillota</taxon>
        <taxon>Bacilli</taxon>
        <taxon>Bacillales</taxon>
        <taxon>Paenibacillaceae</taxon>
        <taxon>Paenibacillus</taxon>
    </lineage>
</organism>
<dbReference type="EMBL" id="BMFU01000001">
    <property type="protein sequence ID" value="GGH46614.1"/>
    <property type="molecule type" value="Genomic_DNA"/>
</dbReference>